<comment type="caution">
    <text evidence="1">The sequence shown here is derived from an EMBL/GenBank/DDBJ whole genome shotgun (WGS) entry which is preliminary data.</text>
</comment>
<proteinExistence type="predicted"/>
<dbReference type="Gene3D" id="3.90.1200.10">
    <property type="match status" value="1"/>
</dbReference>
<gene>
    <name evidence="1" type="ORF">FHS75_000336</name>
</gene>
<evidence type="ECO:0000313" key="2">
    <source>
        <dbReference type="Proteomes" id="UP000522081"/>
    </source>
</evidence>
<sequence>MTDNQDKFQRIKEIYEREQIEQPKAREYGDIPVSYEAITPQWMTAILCRDTPGAEVTEVRLGDVDSGTSNRRRIYVEYNEAGRKAGLPPSVFCKATHDLANRILLSTAGTKSETRFFNEIRPTLDIDAPEAFFAGYDPESWASIIVLKDLATEVEFCSHKTVMTEHLAHSQMDLLGKVHGTYYQSPRFENEFADMIVFRDRFHLLCERNGFQKCCEDGFAASKEFVPERLFAREAEVWPATIRAVDRHKGLPETLTHNDVHLKNWYIRGNGMGLGDWQVSCRGHWSRDLAYTIGTALTPEQRREMERDLIVYYLDRLHAAGGPKVSFDEAWDHYREQMLSALAWWTMTLTPAGDMPDMQPYDTTVEFIRRLVIAIDDLDSLDVPE</sequence>
<dbReference type="GO" id="GO:0016301">
    <property type="term" value="F:kinase activity"/>
    <property type="evidence" value="ECO:0007669"/>
    <property type="project" value="UniProtKB-KW"/>
</dbReference>
<reference evidence="1 2" key="1">
    <citation type="submission" date="2020-07" db="EMBL/GenBank/DDBJ databases">
        <title>Genomic Encyclopedia of Type Strains, Phase IV (KMG-IV): sequencing the most valuable type-strain genomes for metagenomic binning, comparative biology and taxonomic classification.</title>
        <authorList>
            <person name="Goeker M."/>
        </authorList>
    </citation>
    <scope>NUCLEOTIDE SEQUENCE [LARGE SCALE GENOMIC DNA]</scope>
    <source>
        <strain evidence="1 2">DSM 29043</strain>
    </source>
</reference>
<dbReference type="SUPFAM" id="SSF56112">
    <property type="entry name" value="Protein kinase-like (PK-like)"/>
    <property type="match status" value="1"/>
</dbReference>
<keyword evidence="1" id="KW-0808">Transferase</keyword>
<dbReference type="InterPro" id="IPR004119">
    <property type="entry name" value="EcKL"/>
</dbReference>
<keyword evidence="1" id="KW-0418">Kinase</keyword>
<dbReference type="RefSeq" id="WP_179405987.1">
    <property type="nucleotide sequence ID" value="NZ_BMGF01000001.1"/>
</dbReference>
<dbReference type="Proteomes" id="UP000522081">
    <property type="component" value="Unassembled WGS sequence"/>
</dbReference>
<dbReference type="InterPro" id="IPR011009">
    <property type="entry name" value="Kinase-like_dom_sf"/>
</dbReference>
<organism evidence="1 2">
    <name type="scientific">Novosphingobium marinum</name>
    <dbReference type="NCBI Taxonomy" id="1514948"/>
    <lineage>
        <taxon>Bacteria</taxon>
        <taxon>Pseudomonadati</taxon>
        <taxon>Pseudomonadota</taxon>
        <taxon>Alphaproteobacteria</taxon>
        <taxon>Sphingomonadales</taxon>
        <taxon>Sphingomonadaceae</taxon>
        <taxon>Novosphingobium</taxon>
    </lineage>
</organism>
<keyword evidence="2" id="KW-1185">Reference proteome</keyword>
<accession>A0A7Y9XT07</accession>
<evidence type="ECO:0000313" key="1">
    <source>
        <dbReference type="EMBL" id="NYH94031.1"/>
    </source>
</evidence>
<dbReference type="Pfam" id="PF02958">
    <property type="entry name" value="EcKL"/>
    <property type="match status" value="1"/>
</dbReference>
<dbReference type="AlphaFoldDB" id="A0A7Y9XT07"/>
<protein>
    <submittedName>
        <fullName evidence="1">Thiamine kinase-like enzyme</fullName>
    </submittedName>
</protein>
<name>A0A7Y9XT07_9SPHN</name>
<dbReference type="EMBL" id="JACBZF010000001">
    <property type="protein sequence ID" value="NYH94031.1"/>
    <property type="molecule type" value="Genomic_DNA"/>
</dbReference>